<evidence type="ECO:0000256" key="1">
    <source>
        <dbReference type="ARBA" id="ARBA00022723"/>
    </source>
</evidence>
<feature type="region of interest" description="Disordered" evidence="4">
    <location>
        <begin position="325"/>
        <end position="352"/>
    </location>
</feature>
<feature type="region of interest" description="Disordered" evidence="4">
    <location>
        <begin position="520"/>
        <end position="551"/>
    </location>
</feature>
<sequence>MHTDLLLPSLQQSSSQPPTPSQLSSDIATPTSLSEPAAALVLESLPTICKPAINIEVDPSTALLLNSRIPDDLPSFESSNSPVIDLICGTPTVLAIPPHTNCLSAKRRLSISASPAHNTPFRTGYPAINPQQTHEIALSEPAPSSPRQQKRVCTAVTTTKASPGLSIRESSTHEGGQLEAQITMQNNQLNFAHGDPSDRNQPDMSTYIHAGQDDPYMNQNQSGLSVSAMGTNPIWDPDMPLTMDIDFTDDDVQLFAQQHFPQQQQQHSEPQLQPQQHQQQQHLQHLQLHPQNPFTQNSAISSFDSWNNQDTQMFNSHSIATAGSLSLPLPAGSPQQMQQNARSKTLASTSPPVPASLPMTIVLPVKQRRPLAAKPLPSAINTSVAADIAAMSPTFPSPMLENPTAVNPGLIYSQSPCILDSPSSFAPISHPQPPPLESTIPDGAVAMADSSSIGYAGNSGLDPISRSSSARELYRSTSLKENKSTMNVAAAKLSRPNLQRSFSDARSKRSLARPANLSTLAPAIRSKSPGIGVNGVKPTRPLIGSRSMSGDRVVSARSLRLAQLTSSDVSQKPAVSRSRPASPSVKFVIDAMGRAHAEALPPPPPPKPSRRHPGREQDRRSRSYSPAEYYDSSSDDEPIIIPGRGSKLGGSDDRRSTTYNPLSSYRRSPDSYSGSTRATPSEAHYSNSPLELDDSDLDSESMDKERASLSTDNGRGAREGDAMCELLKVRESRRKHSSEVMVSIMGGSVDGIPNKNNKSAAKINNAASIKNGSSNGTNFATKLESRPTEARSGLDISFIHMKFPNSQAPIATQCHDVQPGLNIAMAPLIQATVGGKVGQGTTPGATTSTIRCICQQDAPEQVGSQFMVNCNSCQKWLHGACINVSAQTRSTTYKCAFCVDVSSKATQAVPPAKPSPTLQTATIRSKPGPKPGSKLRAKPGPKPKAKGKSKASAETAKVLAPATVSVVPVPVPAPVTVQAAGADVR</sequence>
<evidence type="ECO:0000313" key="5">
    <source>
        <dbReference type="EMBL" id="PHH54470.1"/>
    </source>
</evidence>
<feature type="region of interest" description="Disordered" evidence="4">
    <location>
        <begin position="1"/>
        <end position="29"/>
    </location>
</feature>
<name>A0A2C5XBK8_9PEZI</name>
<feature type="compositionally biased region" description="Acidic residues" evidence="4">
    <location>
        <begin position="691"/>
        <end position="700"/>
    </location>
</feature>
<gene>
    <name evidence="5" type="ORF">CFIMG_003018RA</name>
</gene>
<dbReference type="SUPFAM" id="SSF57903">
    <property type="entry name" value="FYVE/PHD zinc finger"/>
    <property type="match status" value="1"/>
</dbReference>
<evidence type="ECO:0000256" key="4">
    <source>
        <dbReference type="SAM" id="MobiDB-lite"/>
    </source>
</evidence>
<accession>A0A2C5XBK8</accession>
<organism evidence="5 6">
    <name type="scientific">Ceratocystis fimbriata CBS 114723</name>
    <dbReference type="NCBI Taxonomy" id="1035309"/>
    <lineage>
        <taxon>Eukaryota</taxon>
        <taxon>Fungi</taxon>
        <taxon>Dikarya</taxon>
        <taxon>Ascomycota</taxon>
        <taxon>Pezizomycotina</taxon>
        <taxon>Sordariomycetes</taxon>
        <taxon>Hypocreomycetidae</taxon>
        <taxon>Microascales</taxon>
        <taxon>Ceratocystidaceae</taxon>
        <taxon>Ceratocystis</taxon>
    </lineage>
</organism>
<comment type="caution">
    <text evidence="5">The sequence shown here is derived from an EMBL/GenBank/DDBJ whole genome shotgun (WGS) entry which is preliminary data.</text>
</comment>
<feature type="region of interest" description="Disordered" evidence="4">
    <location>
        <begin position="564"/>
        <end position="583"/>
    </location>
</feature>
<reference evidence="5 6" key="1">
    <citation type="journal article" date="2013" name="Fungal Biol.">
        <title>Analysis of microsatellite markers in the genome of the plant pathogen Ceratocystis fimbriata.</title>
        <authorList>
            <person name="Simpson M.C."/>
            <person name="Wilken P.M."/>
            <person name="Coetzee M.P."/>
            <person name="Wingfield M.J."/>
            <person name="Wingfield B.D."/>
        </authorList>
    </citation>
    <scope>NUCLEOTIDE SEQUENCE [LARGE SCALE GENOMIC DNA]</scope>
    <source>
        <strain evidence="5 6">CBS 114723</strain>
    </source>
</reference>
<feature type="compositionally biased region" description="Low complexity" evidence="4">
    <location>
        <begin position="572"/>
        <end position="583"/>
    </location>
</feature>
<keyword evidence="3" id="KW-0862">Zinc</keyword>
<evidence type="ECO:0000313" key="6">
    <source>
        <dbReference type="Proteomes" id="UP000222788"/>
    </source>
</evidence>
<dbReference type="EMBL" id="APWK03000026">
    <property type="protein sequence ID" value="PHH54470.1"/>
    <property type="molecule type" value="Genomic_DNA"/>
</dbReference>
<dbReference type="AlphaFoldDB" id="A0A2C5XBK8"/>
<feature type="compositionally biased region" description="Low complexity" evidence="4">
    <location>
        <begin position="1"/>
        <end position="25"/>
    </location>
</feature>
<dbReference type="InterPro" id="IPR011011">
    <property type="entry name" value="Znf_FYVE_PHD"/>
</dbReference>
<feature type="compositionally biased region" description="Polar residues" evidence="4">
    <location>
        <begin position="333"/>
        <end position="350"/>
    </location>
</feature>
<keyword evidence="1" id="KW-0479">Metal-binding</keyword>
<feature type="region of interest" description="Disordered" evidence="4">
    <location>
        <begin position="908"/>
        <end position="954"/>
    </location>
</feature>
<feature type="region of interest" description="Disordered" evidence="4">
    <location>
        <begin position="596"/>
        <end position="719"/>
    </location>
</feature>
<feature type="compositionally biased region" description="Polar residues" evidence="4">
    <location>
        <begin position="657"/>
        <end position="679"/>
    </location>
</feature>
<dbReference type="OrthoDB" id="419183at2759"/>
<reference evidence="5 6" key="2">
    <citation type="journal article" date="2013" name="IMA Fungus">
        <title>IMA Genome-F 1: Ceratocystis fimbriata: Draft nuclear genome sequence for the plant pathogen, Ceratocystis fimbriata.</title>
        <authorList>
            <person name="Wilken P.M."/>
            <person name="Steenkamp E.T."/>
            <person name="Wingfield M.J."/>
            <person name="de Beer Z.W."/>
            <person name="Wingfield B.D."/>
        </authorList>
    </citation>
    <scope>NUCLEOTIDE SEQUENCE [LARGE SCALE GENOMIC DNA]</scope>
    <source>
        <strain evidence="5 6">CBS 114723</strain>
    </source>
</reference>
<dbReference type="PROSITE" id="PS01359">
    <property type="entry name" value="ZF_PHD_1"/>
    <property type="match status" value="1"/>
</dbReference>
<dbReference type="InterPro" id="IPR013083">
    <property type="entry name" value="Znf_RING/FYVE/PHD"/>
</dbReference>
<dbReference type="STRING" id="1035309.A0A2C5XBK8"/>
<dbReference type="InterPro" id="IPR019786">
    <property type="entry name" value="Zinc_finger_PHD-type_CS"/>
</dbReference>
<dbReference type="Proteomes" id="UP000222788">
    <property type="component" value="Unassembled WGS sequence"/>
</dbReference>
<feature type="compositionally biased region" description="Basic residues" evidence="4">
    <location>
        <begin position="933"/>
        <end position="949"/>
    </location>
</feature>
<keyword evidence="6" id="KW-1185">Reference proteome</keyword>
<proteinExistence type="predicted"/>
<evidence type="ECO:0008006" key="7">
    <source>
        <dbReference type="Google" id="ProtNLM"/>
    </source>
</evidence>
<evidence type="ECO:0000256" key="3">
    <source>
        <dbReference type="ARBA" id="ARBA00022833"/>
    </source>
</evidence>
<protein>
    <recommendedName>
        <fullName evidence="7">PHD-type domain-containing protein</fullName>
    </recommendedName>
</protein>
<feature type="region of interest" description="Disordered" evidence="4">
    <location>
        <begin position="260"/>
        <end position="285"/>
    </location>
</feature>
<keyword evidence="2" id="KW-0863">Zinc-finger</keyword>
<dbReference type="GO" id="GO:0008270">
    <property type="term" value="F:zinc ion binding"/>
    <property type="evidence" value="ECO:0007669"/>
    <property type="project" value="UniProtKB-KW"/>
</dbReference>
<dbReference type="Gene3D" id="3.30.40.10">
    <property type="entry name" value="Zinc/RING finger domain, C3HC4 (zinc finger)"/>
    <property type="match status" value="1"/>
</dbReference>
<evidence type="ECO:0000256" key="2">
    <source>
        <dbReference type="ARBA" id="ARBA00022771"/>
    </source>
</evidence>